<dbReference type="Pfam" id="PF00583">
    <property type="entry name" value="Acetyltransf_1"/>
    <property type="match status" value="1"/>
</dbReference>
<dbReference type="SUPFAM" id="SSF55729">
    <property type="entry name" value="Acyl-CoA N-acyltransferases (Nat)"/>
    <property type="match status" value="1"/>
</dbReference>
<dbReference type="GO" id="GO:0016747">
    <property type="term" value="F:acyltransferase activity, transferring groups other than amino-acyl groups"/>
    <property type="evidence" value="ECO:0007669"/>
    <property type="project" value="InterPro"/>
</dbReference>
<dbReference type="InterPro" id="IPR052777">
    <property type="entry name" value="Acetyltransferase_Enz"/>
</dbReference>
<dbReference type="RefSeq" id="WP_253362021.1">
    <property type="nucleotide sequence ID" value="NZ_JAIULA010000028.1"/>
</dbReference>
<accession>A0A9X2FME1</accession>
<dbReference type="Gene3D" id="3.40.630.30">
    <property type="match status" value="1"/>
</dbReference>
<dbReference type="InterPro" id="IPR000182">
    <property type="entry name" value="GNAT_dom"/>
</dbReference>
<reference evidence="2 3" key="1">
    <citation type="journal article" date="2023" name="Int. J. Syst. Evol. Microbiol.">
        <title>Ligilactobacillus ubinensis sp. nov., a novel species isolated from the wild ferment of a durian fruit (Durio zibethinus).</title>
        <authorList>
            <person name="Heng Y.C."/>
            <person name="Menon N."/>
            <person name="Chen B."/>
            <person name="Loo B.Z.L."/>
            <person name="Wong G.W.J."/>
            <person name="Lim A.C.H."/>
            <person name="Silvaraju S."/>
            <person name="Kittelmann S."/>
        </authorList>
    </citation>
    <scope>NUCLEOTIDE SEQUENCE [LARGE SCALE GENOMIC DNA]</scope>
    <source>
        <strain evidence="2 3">WILCCON 0076</strain>
    </source>
</reference>
<evidence type="ECO:0000313" key="3">
    <source>
        <dbReference type="Proteomes" id="UP001139006"/>
    </source>
</evidence>
<dbReference type="Proteomes" id="UP001139006">
    <property type="component" value="Unassembled WGS sequence"/>
</dbReference>
<feature type="domain" description="N-acetyltransferase" evidence="1">
    <location>
        <begin position="1"/>
        <end position="151"/>
    </location>
</feature>
<gene>
    <name evidence="2" type="ORF">LB941_11020</name>
</gene>
<dbReference type="PANTHER" id="PTHR43305:SF1">
    <property type="entry name" value="FAMILY N-ACETYLTRANSFERASE, PUTATIVE (AFU_ORTHOLOGUE AFUA_2G01380)-RELATED"/>
    <property type="match status" value="1"/>
</dbReference>
<dbReference type="PROSITE" id="PS51186">
    <property type="entry name" value="GNAT"/>
    <property type="match status" value="1"/>
</dbReference>
<comment type="caution">
    <text evidence="2">The sequence shown here is derived from an EMBL/GenBank/DDBJ whole genome shotgun (WGS) entry which is preliminary data.</text>
</comment>
<keyword evidence="3" id="KW-1185">Reference proteome</keyword>
<dbReference type="PANTHER" id="PTHR43305">
    <property type="entry name" value="FAMILY N-ACETYLTRANSFERASE, PUTATIVE (AFU_ORTHOLOGUE AFUA_2G01380)-RELATED"/>
    <property type="match status" value="1"/>
</dbReference>
<evidence type="ECO:0000259" key="1">
    <source>
        <dbReference type="PROSITE" id="PS51186"/>
    </source>
</evidence>
<dbReference type="AlphaFoldDB" id="A0A9X2FME1"/>
<protein>
    <submittedName>
        <fullName evidence="2">GNAT family N-acetyltransferase</fullName>
    </submittedName>
</protein>
<name>A0A9X2FME1_9LACO</name>
<proteinExistence type="predicted"/>
<dbReference type="InterPro" id="IPR016181">
    <property type="entry name" value="Acyl_CoA_acyltransferase"/>
</dbReference>
<sequence>MQIKNGDKYLTEVRKLIEEYVTRLGRDLSFQKIEDEINNLEMKYLPPYGEILVAVEDRDVIGMVAYHKLDSLRCEMKRFYVIPNKRQQHVGEKLVSAIISKAQNAGYQTMFLDTITPFQAAIHLYKKHGFNECEPYYSNPMEDVVYMRLEL</sequence>
<organism evidence="2 3">
    <name type="scientific">Ligilactobacillus ubinensis</name>
    <dbReference type="NCBI Taxonomy" id="2876789"/>
    <lineage>
        <taxon>Bacteria</taxon>
        <taxon>Bacillati</taxon>
        <taxon>Bacillota</taxon>
        <taxon>Bacilli</taxon>
        <taxon>Lactobacillales</taxon>
        <taxon>Lactobacillaceae</taxon>
        <taxon>Ligilactobacillus</taxon>
    </lineage>
</organism>
<evidence type="ECO:0000313" key="2">
    <source>
        <dbReference type="EMBL" id="MCP0887860.1"/>
    </source>
</evidence>
<dbReference type="CDD" id="cd04301">
    <property type="entry name" value="NAT_SF"/>
    <property type="match status" value="1"/>
</dbReference>
<dbReference type="EMBL" id="JAIULA010000028">
    <property type="protein sequence ID" value="MCP0887860.1"/>
    <property type="molecule type" value="Genomic_DNA"/>
</dbReference>